<dbReference type="InterPro" id="IPR003593">
    <property type="entry name" value="AAA+_ATPase"/>
</dbReference>
<evidence type="ECO:0000256" key="3">
    <source>
        <dbReference type="ARBA" id="ARBA00022448"/>
    </source>
</evidence>
<gene>
    <name evidence="10" type="primary">ecfA3</name>
    <name evidence="10" type="ORF">PAESOLCIP111_00673</name>
</gene>
<dbReference type="GO" id="GO:0042626">
    <property type="term" value="F:ATPase-coupled transmembrane transporter activity"/>
    <property type="evidence" value="ECO:0007669"/>
    <property type="project" value="TreeGrafter"/>
</dbReference>
<feature type="domain" description="ABC transporter" evidence="9">
    <location>
        <begin position="4"/>
        <end position="239"/>
    </location>
</feature>
<dbReference type="FunFam" id="3.40.50.300:FF:000224">
    <property type="entry name" value="Energy-coupling factor transporter ATP-binding protein EcfA"/>
    <property type="match status" value="1"/>
</dbReference>
<evidence type="ECO:0000256" key="4">
    <source>
        <dbReference type="ARBA" id="ARBA00022475"/>
    </source>
</evidence>
<evidence type="ECO:0000313" key="10">
    <source>
        <dbReference type="EMBL" id="CAG7604200.1"/>
    </source>
</evidence>
<evidence type="ECO:0000256" key="2">
    <source>
        <dbReference type="ARBA" id="ARBA00005417"/>
    </source>
</evidence>
<dbReference type="InterPro" id="IPR050095">
    <property type="entry name" value="ECF_ABC_transporter_ATP-bd"/>
</dbReference>
<dbReference type="GO" id="GO:0005524">
    <property type="term" value="F:ATP binding"/>
    <property type="evidence" value="ECO:0007669"/>
    <property type="project" value="UniProtKB-KW"/>
</dbReference>
<dbReference type="PANTHER" id="PTHR43553">
    <property type="entry name" value="HEAVY METAL TRANSPORTER"/>
    <property type="match status" value="1"/>
</dbReference>
<evidence type="ECO:0000256" key="5">
    <source>
        <dbReference type="ARBA" id="ARBA00022741"/>
    </source>
</evidence>
<dbReference type="InterPro" id="IPR003439">
    <property type="entry name" value="ABC_transporter-like_ATP-bd"/>
</dbReference>
<comment type="similarity">
    <text evidence="2">Belongs to the ABC transporter superfamily.</text>
</comment>
<protein>
    <submittedName>
        <fullName evidence="10">Energy-coupling factor transporter ATP-binding protein EcfA3</fullName>
        <ecNumber evidence="10">3.6.3.-</ecNumber>
    </submittedName>
</protein>
<proteinExistence type="inferred from homology"/>
<dbReference type="CDD" id="cd03225">
    <property type="entry name" value="ABC_cobalt_CbiO_domain1"/>
    <property type="match status" value="1"/>
</dbReference>
<comment type="caution">
    <text evidence="10">The sequence shown here is derived from an EMBL/GenBank/DDBJ whole genome shotgun (WGS) entry which is preliminary data.</text>
</comment>
<evidence type="ECO:0000256" key="1">
    <source>
        <dbReference type="ARBA" id="ARBA00004202"/>
    </source>
</evidence>
<evidence type="ECO:0000256" key="8">
    <source>
        <dbReference type="ARBA" id="ARBA00023136"/>
    </source>
</evidence>
<sequence>MEPVFVFNQVRYHYNNDRAAALNGMDFEIPLGQKTAIVGPNGAGKSTLIFHMNGLYACTSGEVWFKGEPVSKANRSGLVRHVGVVFQDPDDQIISMTVRDDIAFGPAQLGLSAAEAFRRADESMELLHISHLAERNPHELSFGQKKQVAIAGVLAMDPDVVILDEPMAFLDPAGQKRVQDIMNLLMDRGKTVIVATHHMQLVAEWADHVIVVKEGLCLGSLTPRELFCERPYLLKEANLDLPPVLQLFSGLWGEERAEPMPVTMEEARAVLSRLLTNKEDTL</sequence>
<dbReference type="RefSeq" id="WP_218090502.1">
    <property type="nucleotide sequence ID" value="NZ_CAJVAS010000002.1"/>
</dbReference>
<dbReference type="GO" id="GO:0016887">
    <property type="term" value="F:ATP hydrolysis activity"/>
    <property type="evidence" value="ECO:0007669"/>
    <property type="project" value="InterPro"/>
</dbReference>
<dbReference type="InterPro" id="IPR015856">
    <property type="entry name" value="ABC_transpr_CbiO/EcfA_su"/>
</dbReference>
<organism evidence="10 11">
    <name type="scientific">Paenibacillus solanacearum</name>
    <dbReference type="NCBI Taxonomy" id="2048548"/>
    <lineage>
        <taxon>Bacteria</taxon>
        <taxon>Bacillati</taxon>
        <taxon>Bacillota</taxon>
        <taxon>Bacilli</taxon>
        <taxon>Bacillales</taxon>
        <taxon>Paenibacillaceae</taxon>
        <taxon>Paenibacillus</taxon>
    </lineage>
</organism>
<dbReference type="SMART" id="SM00382">
    <property type="entry name" value="AAA"/>
    <property type="match status" value="1"/>
</dbReference>
<keyword evidence="7" id="KW-1278">Translocase</keyword>
<accession>A0A916JUB7</accession>
<dbReference type="PANTHER" id="PTHR43553:SF24">
    <property type="entry name" value="ENERGY-COUPLING FACTOR TRANSPORTER ATP-BINDING PROTEIN ECFA1"/>
    <property type="match status" value="1"/>
</dbReference>
<name>A0A916JUB7_9BACL</name>
<dbReference type="PROSITE" id="PS50893">
    <property type="entry name" value="ABC_TRANSPORTER_2"/>
    <property type="match status" value="1"/>
</dbReference>
<reference evidence="10" key="1">
    <citation type="submission" date="2021-06" db="EMBL/GenBank/DDBJ databases">
        <authorList>
            <person name="Criscuolo A."/>
        </authorList>
    </citation>
    <scope>NUCLEOTIDE SEQUENCE</scope>
    <source>
        <strain evidence="10">CIP111600</strain>
    </source>
</reference>
<dbReference type="Pfam" id="PF00005">
    <property type="entry name" value="ABC_tran"/>
    <property type="match status" value="1"/>
</dbReference>
<dbReference type="EC" id="3.6.3.-" evidence="10"/>
<dbReference type="GO" id="GO:0015087">
    <property type="term" value="F:cobalt ion transmembrane transporter activity"/>
    <property type="evidence" value="ECO:0007669"/>
    <property type="project" value="UniProtKB-ARBA"/>
</dbReference>
<comment type="subcellular location">
    <subcellularLocation>
        <location evidence="1">Cell membrane</location>
        <topology evidence="1">Peripheral membrane protein</topology>
    </subcellularLocation>
</comment>
<keyword evidence="3" id="KW-0813">Transport</keyword>
<dbReference type="EMBL" id="CAJVAS010000002">
    <property type="protein sequence ID" value="CAG7604200.1"/>
    <property type="molecule type" value="Genomic_DNA"/>
</dbReference>
<evidence type="ECO:0000256" key="7">
    <source>
        <dbReference type="ARBA" id="ARBA00022967"/>
    </source>
</evidence>
<dbReference type="Proteomes" id="UP000693672">
    <property type="component" value="Unassembled WGS sequence"/>
</dbReference>
<dbReference type="GO" id="GO:0043190">
    <property type="term" value="C:ATP-binding cassette (ABC) transporter complex"/>
    <property type="evidence" value="ECO:0007669"/>
    <property type="project" value="TreeGrafter"/>
</dbReference>
<keyword evidence="5" id="KW-0547">Nucleotide-binding</keyword>
<keyword evidence="4" id="KW-1003">Cell membrane</keyword>
<evidence type="ECO:0000256" key="6">
    <source>
        <dbReference type="ARBA" id="ARBA00022840"/>
    </source>
</evidence>
<keyword evidence="8" id="KW-0472">Membrane</keyword>
<dbReference type="AlphaFoldDB" id="A0A916JUB7"/>
<keyword evidence="6 10" id="KW-0067">ATP-binding</keyword>
<evidence type="ECO:0000313" key="11">
    <source>
        <dbReference type="Proteomes" id="UP000693672"/>
    </source>
</evidence>
<evidence type="ECO:0000259" key="9">
    <source>
        <dbReference type="PROSITE" id="PS50893"/>
    </source>
</evidence>
<keyword evidence="11" id="KW-1185">Reference proteome</keyword>
<keyword evidence="10" id="KW-0378">Hydrolase</keyword>